<dbReference type="PANTHER" id="PTHR44591">
    <property type="entry name" value="STRESS RESPONSE REGULATOR PROTEIN 1"/>
    <property type="match status" value="1"/>
</dbReference>
<dbReference type="Gene3D" id="1.10.1660.10">
    <property type="match status" value="1"/>
</dbReference>
<dbReference type="Pfam" id="PF12728">
    <property type="entry name" value="HTH_17"/>
    <property type="match status" value="1"/>
</dbReference>
<dbReference type="InterPro" id="IPR011006">
    <property type="entry name" value="CheY-like_superfamily"/>
</dbReference>
<keyword evidence="5" id="KW-1185">Reference proteome</keyword>
<keyword evidence="4" id="KW-0238">DNA-binding</keyword>
<dbReference type="SUPFAM" id="SSF52172">
    <property type="entry name" value="CheY-like"/>
    <property type="match status" value="1"/>
</dbReference>
<dbReference type="InterPro" id="IPR010093">
    <property type="entry name" value="SinI_DNA-bd"/>
</dbReference>
<dbReference type="InterPro" id="IPR001789">
    <property type="entry name" value="Sig_transdc_resp-reg_receiver"/>
</dbReference>
<dbReference type="SUPFAM" id="SSF46955">
    <property type="entry name" value="Putative DNA-binding domain"/>
    <property type="match status" value="1"/>
</dbReference>
<evidence type="ECO:0000256" key="2">
    <source>
        <dbReference type="PROSITE-ProRule" id="PRU00169"/>
    </source>
</evidence>
<dbReference type="InterPro" id="IPR050595">
    <property type="entry name" value="Bact_response_regulator"/>
</dbReference>
<feature type="modified residue" description="4-aspartylphosphate" evidence="2">
    <location>
        <position position="128"/>
    </location>
</feature>
<evidence type="ECO:0000313" key="4">
    <source>
        <dbReference type="EMBL" id="MEQ6289208.1"/>
    </source>
</evidence>
<dbReference type="InterPro" id="IPR041657">
    <property type="entry name" value="HTH_17"/>
</dbReference>
<evidence type="ECO:0000313" key="5">
    <source>
        <dbReference type="Proteomes" id="UP001433638"/>
    </source>
</evidence>
<dbReference type="InterPro" id="IPR009061">
    <property type="entry name" value="DNA-bd_dom_put_sf"/>
</dbReference>
<accession>A0ABV1LZ95</accession>
<reference evidence="4" key="1">
    <citation type="submission" date="2024-06" db="EMBL/GenBank/DDBJ databases">
        <title>Genome sequence of Vogesella sp. MAHUQ-64.</title>
        <authorList>
            <person name="Huq M.A."/>
        </authorList>
    </citation>
    <scope>NUCLEOTIDE SEQUENCE</scope>
    <source>
        <strain evidence="4">MAHUQ-64</strain>
    </source>
</reference>
<dbReference type="NCBIfam" id="TIGR01764">
    <property type="entry name" value="excise"/>
    <property type="match status" value="1"/>
</dbReference>
<sequence length="199" mass="22513">MERSTPYLAYRMPEQEFVTTRQAAEVIGVSYTTIQRMVEQGLLKAWKTNGGHRRISRASLNAYITGKAARKMRPQLLVYHVEKQEAKRQQLAQMLAGWQLPLQVRAFDDGISALVAIGQERPDVLIIDLLMPGVSAFDLLQLLQQPNHPLEGIDIVLTSDMDNAMVQQWASLPANVVFYGYPLPQQQMQGYFQAKTQVL</sequence>
<dbReference type="EMBL" id="JBEFLD010000001">
    <property type="protein sequence ID" value="MEQ6289208.1"/>
    <property type="molecule type" value="Genomic_DNA"/>
</dbReference>
<dbReference type="CDD" id="cd04762">
    <property type="entry name" value="HTH_MerR-trunc"/>
    <property type="match status" value="1"/>
</dbReference>
<protein>
    <submittedName>
        <fullName evidence="4">Excisionase family DNA-binding protein</fullName>
    </submittedName>
</protein>
<dbReference type="Gene3D" id="3.40.50.2300">
    <property type="match status" value="1"/>
</dbReference>
<gene>
    <name evidence="4" type="ORF">ABNW52_01075</name>
</gene>
<dbReference type="Pfam" id="PF00072">
    <property type="entry name" value="Response_reg"/>
    <property type="match status" value="1"/>
</dbReference>
<evidence type="ECO:0000259" key="3">
    <source>
        <dbReference type="PROSITE" id="PS50110"/>
    </source>
</evidence>
<comment type="caution">
    <text evidence="4">The sequence shown here is derived from an EMBL/GenBank/DDBJ whole genome shotgun (WGS) entry which is preliminary data.</text>
</comment>
<proteinExistence type="predicted"/>
<dbReference type="Proteomes" id="UP001433638">
    <property type="component" value="Unassembled WGS sequence"/>
</dbReference>
<dbReference type="PANTHER" id="PTHR44591:SF23">
    <property type="entry name" value="CHEY SUBFAMILY"/>
    <property type="match status" value="1"/>
</dbReference>
<dbReference type="RefSeq" id="WP_349582820.1">
    <property type="nucleotide sequence ID" value="NZ_JBEFLD010000001.1"/>
</dbReference>
<dbReference type="GO" id="GO:0003677">
    <property type="term" value="F:DNA binding"/>
    <property type="evidence" value="ECO:0007669"/>
    <property type="project" value="UniProtKB-KW"/>
</dbReference>
<organism evidence="4 5">
    <name type="scientific">Vogesella oryzagri</name>
    <dbReference type="NCBI Taxonomy" id="3160864"/>
    <lineage>
        <taxon>Bacteria</taxon>
        <taxon>Pseudomonadati</taxon>
        <taxon>Pseudomonadota</taxon>
        <taxon>Betaproteobacteria</taxon>
        <taxon>Neisseriales</taxon>
        <taxon>Chromobacteriaceae</taxon>
        <taxon>Vogesella</taxon>
    </lineage>
</organism>
<name>A0ABV1LZ95_9NEIS</name>
<dbReference type="CDD" id="cd00156">
    <property type="entry name" value="REC"/>
    <property type="match status" value="1"/>
</dbReference>
<keyword evidence="1 2" id="KW-0597">Phosphoprotein</keyword>
<evidence type="ECO:0000256" key="1">
    <source>
        <dbReference type="ARBA" id="ARBA00022553"/>
    </source>
</evidence>
<feature type="domain" description="Response regulatory" evidence="3">
    <location>
        <begin position="77"/>
        <end position="199"/>
    </location>
</feature>
<dbReference type="PROSITE" id="PS50110">
    <property type="entry name" value="RESPONSE_REGULATORY"/>
    <property type="match status" value="1"/>
</dbReference>